<evidence type="ECO:0000313" key="1">
    <source>
        <dbReference type="EMBL" id="QDU20910.1"/>
    </source>
</evidence>
<dbReference type="Proteomes" id="UP000319576">
    <property type="component" value="Chromosome"/>
</dbReference>
<evidence type="ECO:0000313" key="2">
    <source>
        <dbReference type="Proteomes" id="UP000319576"/>
    </source>
</evidence>
<sequence length="99" mass="10731">MTLPTADWLAALAEMDAAVATALAELDAFEARWPDAPPLPTQSPLEALEARLTGWDERLVAAGRLAEGLERQFADGAAAVGRWNEAFTTWRGRIQQPAE</sequence>
<dbReference type="KEGG" id="uli:ETAA1_28730"/>
<gene>
    <name evidence="1" type="ORF">ETAA1_28730</name>
</gene>
<protein>
    <submittedName>
        <fullName evidence="1">Uncharacterized protein</fullName>
    </submittedName>
</protein>
<name>A0A517XTR3_9BACT</name>
<proteinExistence type="predicted"/>
<dbReference type="AlphaFoldDB" id="A0A517XTR3"/>
<keyword evidence="2" id="KW-1185">Reference proteome</keyword>
<dbReference type="RefSeq" id="WP_145239284.1">
    <property type="nucleotide sequence ID" value="NZ_CP036273.1"/>
</dbReference>
<reference evidence="1 2" key="1">
    <citation type="submission" date="2019-02" db="EMBL/GenBank/DDBJ databases">
        <title>Deep-cultivation of Planctomycetes and their phenomic and genomic characterization uncovers novel biology.</title>
        <authorList>
            <person name="Wiegand S."/>
            <person name="Jogler M."/>
            <person name="Boedeker C."/>
            <person name="Pinto D."/>
            <person name="Vollmers J."/>
            <person name="Rivas-Marin E."/>
            <person name="Kohn T."/>
            <person name="Peeters S.H."/>
            <person name="Heuer A."/>
            <person name="Rast P."/>
            <person name="Oberbeckmann S."/>
            <person name="Bunk B."/>
            <person name="Jeske O."/>
            <person name="Meyerdierks A."/>
            <person name="Storesund J.E."/>
            <person name="Kallscheuer N."/>
            <person name="Luecker S."/>
            <person name="Lage O.M."/>
            <person name="Pohl T."/>
            <person name="Merkel B.J."/>
            <person name="Hornburger P."/>
            <person name="Mueller R.-W."/>
            <person name="Bruemmer F."/>
            <person name="Labrenz M."/>
            <person name="Spormann A.M."/>
            <person name="Op den Camp H."/>
            <person name="Overmann J."/>
            <person name="Amann R."/>
            <person name="Jetten M.S.M."/>
            <person name="Mascher T."/>
            <person name="Medema M.H."/>
            <person name="Devos D.P."/>
            <person name="Kaster A.-K."/>
            <person name="Ovreas L."/>
            <person name="Rohde M."/>
            <person name="Galperin M.Y."/>
            <person name="Jogler C."/>
        </authorList>
    </citation>
    <scope>NUCLEOTIDE SEQUENCE [LARGE SCALE GENOMIC DNA]</scope>
    <source>
        <strain evidence="1 2">ETA_A1</strain>
    </source>
</reference>
<organism evidence="1 2">
    <name type="scientific">Urbifossiella limnaea</name>
    <dbReference type="NCBI Taxonomy" id="2528023"/>
    <lineage>
        <taxon>Bacteria</taxon>
        <taxon>Pseudomonadati</taxon>
        <taxon>Planctomycetota</taxon>
        <taxon>Planctomycetia</taxon>
        <taxon>Gemmatales</taxon>
        <taxon>Gemmataceae</taxon>
        <taxon>Urbifossiella</taxon>
    </lineage>
</organism>
<accession>A0A517XTR3</accession>
<dbReference type="EMBL" id="CP036273">
    <property type="protein sequence ID" value="QDU20910.1"/>
    <property type="molecule type" value="Genomic_DNA"/>
</dbReference>